<dbReference type="GO" id="GO:0003677">
    <property type="term" value="F:DNA binding"/>
    <property type="evidence" value="ECO:0007669"/>
    <property type="project" value="UniProtKB-KW"/>
</dbReference>
<dbReference type="Proteomes" id="UP000737113">
    <property type="component" value="Unassembled WGS sequence"/>
</dbReference>
<dbReference type="InterPro" id="IPR016032">
    <property type="entry name" value="Sig_transdc_resp-reg_C-effctor"/>
</dbReference>
<organism evidence="5 6">
    <name type="scientific">Shewanella salipaludis</name>
    <dbReference type="NCBI Taxonomy" id="2723052"/>
    <lineage>
        <taxon>Bacteria</taxon>
        <taxon>Pseudomonadati</taxon>
        <taxon>Pseudomonadota</taxon>
        <taxon>Gammaproteobacteria</taxon>
        <taxon>Alteromonadales</taxon>
        <taxon>Shewanellaceae</taxon>
        <taxon>Shewanella</taxon>
    </lineage>
</organism>
<dbReference type="InterPro" id="IPR000792">
    <property type="entry name" value="Tscrpt_reg_LuxR_C"/>
</dbReference>
<evidence type="ECO:0000313" key="5">
    <source>
        <dbReference type="EMBL" id="NMH66672.1"/>
    </source>
</evidence>
<dbReference type="PANTHER" id="PTHR44688">
    <property type="entry name" value="DNA-BINDING TRANSCRIPTIONAL ACTIVATOR DEVR_DOSR"/>
    <property type="match status" value="1"/>
</dbReference>
<gene>
    <name evidence="5" type="ORF">HC757_16065</name>
</gene>
<dbReference type="InterPro" id="IPR005143">
    <property type="entry name" value="TF_LuxR_autoind-bd_dom"/>
</dbReference>
<sequence>MQVAQFYELTDKLDVCNSFDELKACCELFCQLTDIPYYLIGIIGQESSYAPTIRLLSNYPEEWLARYFKEGKQQADPVVKYIIQHQSPIRWDKLIASDNFNSATGLKVFKDAAEYGLFNGISIPLKSSSENIAVFSMAIGKRTDANSILDNAQMFCHTFATHLFERYLLIELNNTSSVKTELTKRELECLFWACEGKTAWEIAQIVGISERTILFHLNNSTTKLGAVNRQHAVALAIKKNLIKPNI</sequence>
<evidence type="ECO:0000256" key="3">
    <source>
        <dbReference type="ARBA" id="ARBA00023163"/>
    </source>
</evidence>
<dbReference type="CDD" id="cd06170">
    <property type="entry name" value="LuxR_C_like"/>
    <property type="match status" value="1"/>
</dbReference>
<dbReference type="InterPro" id="IPR036693">
    <property type="entry name" value="TF_LuxR_autoind-bd_dom_sf"/>
</dbReference>
<dbReference type="GO" id="GO:0006355">
    <property type="term" value="P:regulation of DNA-templated transcription"/>
    <property type="evidence" value="ECO:0007669"/>
    <property type="project" value="InterPro"/>
</dbReference>
<keyword evidence="2" id="KW-0238">DNA-binding</keyword>
<dbReference type="Gene3D" id="1.10.10.10">
    <property type="entry name" value="Winged helix-like DNA-binding domain superfamily/Winged helix DNA-binding domain"/>
    <property type="match status" value="1"/>
</dbReference>
<dbReference type="SMART" id="SM00421">
    <property type="entry name" value="HTH_LUXR"/>
    <property type="match status" value="1"/>
</dbReference>
<dbReference type="SUPFAM" id="SSF75516">
    <property type="entry name" value="Pheromone-binding domain of LuxR-like quorum-sensing transcription factors"/>
    <property type="match status" value="1"/>
</dbReference>
<dbReference type="EMBL" id="JAAXYH010000014">
    <property type="protein sequence ID" value="NMH66672.1"/>
    <property type="molecule type" value="Genomic_DNA"/>
</dbReference>
<protein>
    <submittedName>
        <fullName evidence="5">LuxR family transcriptional regulator</fullName>
    </submittedName>
</protein>
<dbReference type="PRINTS" id="PR00038">
    <property type="entry name" value="HTHLUXR"/>
</dbReference>
<evidence type="ECO:0000256" key="2">
    <source>
        <dbReference type="ARBA" id="ARBA00023125"/>
    </source>
</evidence>
<dbReference type="PROSITE" id="PS00622">
    <property type="entry name" value="HTH_LUXR_1"/>
    <property type="match status" value="1"/>
</dbReference>
<dbReference type="PROSITE" id="PS50043">
    <property type="entry name" value="HTH_LUXR_2"/>
    <property type="match status" value="1"/>
</dbReference>
<dbReference type="SUPFAM" id="SSF46894">
    <property type="entry name" value="C-terminal effector domain of the bipartite response regulators"/>
    <property type="match status" value="1"/>
</dbReference>
<keyword evidence="1" id="KW-0805">Transcription regulation</keyword>
<dbReference type="InterPro" id="IPR036388">
    <property type="entry name" value="WH-like_DNA-bd_sf"/>
</dbReference>
<feature type="domain" description="HTH luxR-type" evidence="4">
    <location>
        <begin position="175"/>
        <end position="240"/>
    </location>
</feature>
<dbReference type="RefSeq" id="WP_169565392.1">
    <property type="nucleotide sequence ID" value="NZ_JAAXYH010000014.1"/>
</dbReference>
<name>A0A972FW25_9GAMM</name>
<evidence type="ECO:0000256" key="1">
    <source>
        <dbReference type="ARBA" id="ARBA00023015"/>
    </source>
</evidence>
<reference evidence="5" key="1">
    <citation type="submission" date="2020-04" db="EMBL/GenBank/DDBJ databases">
        <title>Description of Shewanella salipaludis sp. nov., isolated from a salt marsh.</title>
        <authorList>
            <person name="Park S."/>
            <person name="Yoon J.-H."/>
        </authorList>
    </citation>
    <scope>NUCLEOTIDE SEQUENCE</scope>
    <source>
        <strain evidence="5">SHSM-M6</strain>
    </source>
</reference>
<dbReference type="PANTHER" id="PTHR44688:SF16">
    <property type="entry name" value="DNA-BINDING TRANSCRIPTIONAL ACTIVATOR DEVR_DOSR"/>
    <property type="match status" value="1"/>
</dbReference>
<keyword evidence="3" id="KW-0804">Transcription</keyword>
<accession>A0A972FW25</accession>
<evidence type="ECO:0000313" key="6">
    <source>
        <dbReference type="Proteomes" id="UP000737113"/>
    </source>
</evidence>
<comment type="caution">
    <text evidence="5">The sequence shown here is derived from an EMBL/GenBank/DDBJ whole genome shotgun (WGS) entry which is preliminary data.</text>
</comment>
<dbReference type="Gene3D" id="3.30.450.80">
    <property type="entry name" value="Transcription factor LuxR-like, autoinducer-binding domain"/>
    <property type="match status" value="1"/>
</dbReference>
<proteinExistence type="predicted"/>
<dbReference type="AlphaFoldDB" id="A0A972FW25"/>
<keyword evidence="6" id="KW-1185">Reference proteome</keyword>
<dbReference type="Pfam" id="PF03472">
    <property type="entry name" value="Autoind_bind"/>
    <property type="match status" value="1"/>
</dbReference>
<dbReference type="Pfam" id="PF00196">
    <property type="entry name" value="GerE"/>
    <property type="match status" value="1"/>
</dbReference>
<evidence type="ECO:0000259" key="4">
    <source>
        <dbReference type="PROSITE" id="PS50043"/>
    </source>
</evidence>